<proteinExistence type="predicted"/>
<evidence type="ECO:0000256" key="1">
    <source>
        <dbReference type="SAM" id="MobiDB-lite"/>
    </source>
</evidence>
<dbReference type="Proteomes" id="UP000249577">
    <property type="component" value="Unassembled WGS sequence"/>
</dbReference>
<name>A0A2W5KEU9_ANCNO</name>
<gene>
    <name evidence="2" type="ORF">DI565_12680</name>
</gene>
<evidence type="ECO:0000313" key="3">
    <source>
        <dbReference type="Proteomes" id="UP000249577"/>
    </source>
</evidence>
<reference evidence="2 3" key="1">
    <citation type="submission" date="2017-08" db="EMBL/GenBank/DDBJ databases">
        <title>Infants hospitalized years apart are colonized by the same room-sourced microbial strains.</title>
        <authorList>
            <person name="Brooks B."/>
            <person name="Olm M.R."/>
            <person name="Firek B.A."/>
            <person name="Baker R."/>
            <person name="Thomas B.C."/>
            <person name="Morowitz M.J."/>
            <person name="Banfield J.F."/>
        </authorList>
    </citation>
    <scope>NUCLEOTIDE SEQUENCE [LARGE SCALE GENOMIC DNA]</scope>
    <source>
        <strain evidence="2">S2_005_003_R2_43</strain>
    </source>
</reference>
<comment type="caution">
    <text evidence="2">The sequence shown here is derived from an EMBL/GenBank/DDBJ whole genome shotgun (WGS) entry which is preliminary data.</text>
</comment>
<evidence type="ECO:0000313" key="2">
    <source>
        <dbReference type="EMBL" id="PZQ14274.1"/>
    </source>
</evidence>
<sequence>MAADVADREHETGVFRLADGARRALAHERAGRYREAWRHWERLRGEDAERADWNAPLAASYLRYALAWTADGGEGSLAEAEAALVRGMSILTIDLTGSVDDVTRLMMIARACEQRCILRAFGESWTAAARDALEAGEAGEVVGDRRQVAAAGAAATAALDLVALSAPSLATLAAELAQSCLRLSATLQAAGDEDAALGLEMRAEAVLRGSGATPTESARPTLVAIDGGAEAGEKTPPRRPQLRVVTTPKG</sequence>
<dbReference type="AlphaFoldDB" id="A0A2W5KEU9"/>
<dbReference type="EMBL" id="QFPN01000006">
    <property type="protein sequence ID" value="PZQ14274.1"/>
    <property type="molecule type" value="Genomic_DNA"/>
</dbReference>
<protein>
    <submittedName>
        <fullName evidence="2">Uncharacterized protein</fullName>
    </submittedName>
</protein>
<accession>A0A2W5KEU9</accession>
<feature type="region of interest" description="Disordered" evidence="1">
    <location>
        <begin position="228"/>
        <end position="250"/>
    </location>
</feature>
<organism evidence="2 3">
    <name type="scientific">Ancylobacter novellus</name>
    <name type="common">Thiobacillus novellus</name>
    <dbReference type="NCBI Taxonomy" id="921"/>
    <lineage>
        <taxon>Bacteria</taxon>
        <taxon>Pseudomonadati</taxon>
        <taxon>Pseudomonadota</taxon>
        <taxon>Alphaproteobacteria</taxon>
        <taxon>Hyphomicrobiales</taxon>
        <taxon>Xanthobacteraceae</taxon>
        <taxon>Ancylobacter</taxon>
    </lineage>
</organism>